<sequence>MSLLIEELQSDSVKFSLSDILLTLKIKLNQQLHNNEKIDTIMNVIKNKNPMELTEFYMQQQNIAQSEQQTQVKQDNHVLCYLHFPKPLSLIQSYDEFYWQIKKVVNSQQFNIVQDLFLYFENKGMRIDILLNMPEYAFLEIIITENLKGSLQCVLKIFKYYEEISQNTIMGINSYQNLSLVQNSKQFISQFQINVPEYNDSQNTQLNERLSKLSITQLQNCQLDSFSVEEITTFKRYCKYYHDLQQNAIQIVLKDQLTDNYIGWQAHWESIIKFVSSHIQRRAYQAFDVLLILGGPKSGKSLTMYLVAVFMLSFVGILRHQNSKPFFCQDIVKIIRLDCRQAAYLSLIVKLKWIYEEISQYIFQTDQQKIEVKHEQSLSCVILFVQRLFQKAKCYYIITWDEIQCMFENLSQKEQQTMGKLLKIVMICDSTPCQHIAAGSLSVALLAILKEVPVNGNNFLRCQHAVNTAFQASDLELQLLIDLRYKDQNQNNRKALLETLKLVLKQELSQSCADLDQILKELEFQDITKQILKNKVDKLKQDKFEIALPWVQKSILNLTPFHLSIFELIVGTKIQPHDMLLKLCIEDQQGIFKFRDNNLLRALNTEIENQQVDYEKSILENQQLLDILSIINCGNIISKYNKHGQHNLPQIQLLWSQLIEQNKSKDLQEQLQIEQIQLMFSYYAELNRRNHKLNIMEKDYNNNSVEIKALIASIETYKNNIKNEMNNHNFKNESQSVWLNGCTMIEIFRNCFSHFEFKMQKNTLEELKKVISGQKFTSIKQFFDLVLSELKLLNNNENELFWNNLVVNVPVIKIQAPQFGESTKQNFV</sequence>
<protein>
    <submittedName>
        <fullName evidence="2">P-loop containing nucleoside triphosphate hydrolase</fullName>
    </submittedName>
    <submittedName>
        <fullName evidence="3">P-loop_containing nucleoside triphosphate hydrolase</fullName>
    </submittedName>
</protein>
<name>A0AA86Q2D0_9EUKA</name>
<feature type="coiled-coil region" evidence="1">
    <location>
        <begin position="505"/>
        <end position="542"/>
    </location>
</feature>
<dbReference type="SUPFAM" id="SSF52540">
    <property type="entry name" value="P-loop containing nucleoside triphosphate hydrolases"/>
    <property type="match status" value="1"/>
</dbReference>
<dbReference type="EMBL" id="CAXDID020000310">
    <property type="protein sequence ID" value="CAL6074820.1"/>
    <property type="molecule type" value="Genomic_DNA"/>
</dbReference>
<evidence type="ECO:0000256" key="1">
    <source>
        <dbReference type="SAM" id="Coils"/>
    </source>
</evidence>
<gene>
    <name evidence="2" type="ORF">HINF_LOCUS38331</name>
    <name evidence="3" type="ORF">HINF_LOCUS56908</name>
</gene>
<dbReference type="EMBL" id="CATOUU010000816">
    <property type="protein sequence ID" value="CAI9950686.1"/>
    <property type="molecule type" value="Genomic_DNA"/>
</dbReference>
<evidence type="ECO:0000313" key="4">
    <source>
        <dbReference type="Proteomes" id="UP001642409"/>
    </source>
</evidence>
<reference evidence="2" key="1">
    <citation type="submission" date="2023-06" db="EMBL/GenBank/DDBJ databases">
        <authorList>
            <person name="Kurt Z."/>
        </authorList>
    </citation>
    <scope>NUCLEOTIDE SEQUENCE</scope>
</reference>
<feature type="coiled-coil region" evidence="1">
    <location>
        <begin position="683"/>
        <end position="727"/>
    </location>
</feature>
<keyword evidence="4" id="KW-1185">Reference proteome</keyword>
<dbReference type="InterPro" id="IPR027417">
    <property type="entry name" value="P-loop_NTPase"/>
</dbReference>
<keyword evidence="1" id="KW-0175">Coiled coil</keyword>
<evidence type="ECO:0000313" key="2">
    <source>
        <dbReference type="EMBL" id="CAI9950686.1"/>
    </source>
</evidence>
<dbReference type="AlphaFoldDB" id="A0AA86Q2D0"/>
<evidence type="ECO:0000313" key="3">
    <source>
        <dbReference type="EMBL" id="CAL6074820.1"/>
    </source>
</evidence>
<accession>A0AA86Q2D0</accession>
<reference evidence="3 4" key="2">
    <citation type="submission" date="2024-07" db="EMBL/GenBank/DDBJ databases">
        <authorList>
            <person name="Akdeniz Z."/>
        </authorList>
    </citation>
    <scope>NUCLEOTIDE SEQUENCE [LARGE SCALE GENOMIC DNA]</scope>
</reference>
<comment type="caution">
    <text evidence="2">The sequence shown here is derived from an EMBL/GenBank/DDBJ whole genome shotgun (WGS) entry which is preliminary data.</text>
</comment>
<keyword evidence="2" id="KW-0378">Hydrolase</keyword>
<dbReference type="Proteomes" id="UP001642409">
    <property type="component" value="Unassembled WGS sequence"/>
</dbReference>
<dbReference type="GO" id="GO:0016787">
    <property type="term" value="F:hydrolase activity"/>
    <property type="evidence" value="ECO:0007669"/>
    <property type="project" value="UniProtKB-KW"/>
</dbReference>
<proteinExistence type="predicted"/>
<organism evidence="2">
    <name type="scientific">Hexamita inflata</name>
    <dbReference type="NCBI Taxonomy" id="28002"/>
    <lineage>
        <taxon>Eukaryota</taxon>
        <taxon>Metamonada</taxon>
        <taxon>Diplomonadida</taxon>
        <taxon>Hexamitidae</taxon>
        <taxon>Hexamitinae</taxon>
        <taxon>Hexamita</taxon>
    </lineage>
</organism>